<evidence type="ECO:0000313" key="1">
    <source>
        <dbReference type="EMBL" id="NER13453.1"/>
    </source>
</evidence>
<proteinExistence type="predicted"/>
<dbReference type="AlphaFoldDB" id="A0A6P0URG8"/>
<evidence type="ECO:0008006" key="3">
    <source>
        <dbReference type="Google" id="ProtNLM"/>
    </source>
</evidence>
<protein>
    <recommendedName>
        <fullName evidence="3">Host attachment protein</fullName>
    </recommendedName>
</protein>
<evidence type="ECO:0000313" key="2">
    <source>
        <dbReference type="Proteomes" id="UP000468581"/>
    </source>
</evidence>
<organism evidence="1 2">
    <name type="scientific">Leptobacterium flavescens</name>
    <dbReference type="NCBI Taxonomy" id="472055"/>
    <lineage>
        <taxon>Bacteria</taxon>
        <taxon>Pseudomonadati</taxon>
        <taxon>Bacteroidota</taxon>
        <taxon>Flavobacteriia</taxon>
        <taxon>Flavobacteriales</taxon>
        <taxon>Flavobacteriaceae</taxon>
        <taxon>Leptobacterium</taxon>
    </lineage>
</organism>
<gene>
    <name evidence="1" type="ORF">GWK08_08400</name>
</gene>
<keyword evidence="2" id="KW-1185">Reference proteome</keyword>
<accession>A0A6P0URG8</accession>
<reference evidence="1 2" key="1">
    <citation type="submission" date="2020-01" db="EMBL/GenBank/DDBJ databases">
        <title>Leptobacterium flavescens.</title>
        <authorList>
            <person name="Wang G."/>
        </authorList>
    </citation>
    <scope>NUCLEOTIDE SEQUENCE [LARGE SCALE GENOMIC DNA]</scope>
    <source>
        <strain evidence="1 2">KCTC 22160</strain>
    </source>
</reference>
<dbReference type="Proteomes" id="UP000468581">
    <property type="component" value="Unassembled WGS sequence"/>
</dbReference>
<comment type="caution">
    <text evidence="1">The sequence shown here is derived from an EMBL/GenBank/DDBJ whole genome shotgun (WGS) entry which is preliminary data.</text>
</comment>
<dbReference type="RefSeq" id="WP_163606492.1">
    <property type="nucleotide sequence ID" value="NZ_JAABOO010000002.1"/>
</dbReference>
<dbReference type="EMBL" id="JAABOO010000002">
    <property type="protein sequence ID" value="NER13453.1"/>
    <property type="molecule type" value="Genomic_DNA"/>
</dbReference>
<sequence length="136" mass="16023">MKKAGVWIDKEKAHLLLINKGKEEFITVLSGVENYRVHGGSRSKTKWGPQDVVQDSKYLERQKHQLRDYFKRVIDYLKTAEVIAIYGPAETYQKLDKELKESYREIAAKIRTVQKTDSMTNNQLRALMRDYFRENP</sequence>
<dbReference type="SUPFAM" id="SSF53137">
    <property type="entry name" value="Translational machinery components"/>
    <property type="match status" value="1"/>
</dbReference>
<name>A0A6P0URG8_9FLAO</name>